<proteinExistence type="predicted"/>
<name>A0ABD4UGT1_9BURK</name>
<accession>A0ABD4UGT1</accession>
<protein>
    <submittedName>
        <fullName evidence="2">Cupin domain-containing protein</fullName>
    </submittedName>
</protein>
<evidence type="ECO:0000313" key="3">
    <source>
        <dbReference type="Proteomes" id="UP000191686"/>
    </source>
</evidence>
<dbReference type="PANTHER" id="PTHR33387:SF3">
    <property type="entry name" value="DUF985 DOMAIN-CONTAINING PROTEIN"/>
    <property type="match status" value="1"/>
</dbReference>
<dbReference type="Proteomes" id="UP000191686">
    <property type="component" value="Unassembled WGS sequence"/>
</dbReference>
<dbReference type="PANTHER" id="PTHR33387">
    <property type="entry name" value="RMLC-LIKE JELLY ROLL FOLD PROTEIN"/>
    <property type="match status" value="1"/>
</dbReference>
<dbReference type="Pfam" id="PF06172">
    <property type="entry name" value="Cupin_5"/>
    <property type="match status" value="1"/>
</dbReference>
<dbReference type="AlphaFoldDB" id="A0ABD4UGT1"/>
<reference evidence="2 3" key="1">
    <citation type="journal article" date="2017" name="Front. Microbiol.">
        <title>Genomics reveals a unique clone of Burkholderia cenocepacia harbouring an actively excising novel genomic island.</title>
        <authorList>
            <person name="Patil P."/>
            <person name="Mali S."/>
            <person name="Midha S."/>
            <person name="Gautam V."/>
            <person name="Dash L."/>
            <person name="Kumar S."/>
            <person name="Shastri J."/>
            <person name="Singhal L."/>
            <person name="Patil P.B."/>
        </authorList>
    </citation>
    <scope>NUCLEOTIDE SEQUENCE [LARGE SCALE GENOMIC DNA]</scope>
    <source>
        <strain evidence="2 3">BC-19</strain>
    </source>
</reference>
<evidence type="ECO:0000259" key="1">
    <source>
        <dbReference type="Pfam" id="PF06172"/>
    </source>
</evidence>
<dbReference type="InterPro" id="IPR009327">
    <property type="entry name" value="Cupin_DUF985"/>
</dbReference>
<organism evidence="2 3">
    <name type="scientific">Burkholderia cenocepacia</name>
    <dbReference type="NCBI Taxonomy" id="95486"/>
    <lineage>
        <taxon>Bacteria</taxon>
        <taxon>Pseudomonadati</taxon>
        <taxon>Pseudomonadota</taxon>
        <taxon>Betaproteobacteria</taxon>
        <taxon>Burkholderiales</taxon>
        <taxon>Burkholderiaceae</taxon>
        <taxon>Burkholderia</taxon>
        <taxon>Burkholderia cepacia complex</taxon>
    </lineage>
</organism>
<dbReference type="RefSeq" id="WP_080322975.1">
    <property type="nucleotide sequence ID" value="NZ_JYMX02000013.1"/>
</dbReference>
<evidence type="ECO:0000313" key="2">
    <source>
        <dbReference type="EMBL" id="MCW3713199.1"/>
    </source>
</evidence>
<dbReference type="InterPro" id="IPR014710">
    <property type="entry name" value="RmlC-like_jellyroll"/>
</dbReference>
<gene>
    <name evidence="2" type="ORF">UE95_018100</name>
</gene>
<comment type="caution">
    <text evidence="2">The sequence shown here is derived from an EMBL/GenBank/DDBJ whole genome shotgun (WGS) entry which is preliminary data.</text>
</comment>
<reference evidence="2 3" key="2">
    <citation type="journal article" date="2017" name="Front. Microbiol.">
        <title>Genomics Reveals a Unique Clone of Burkholderia cenocepacia Harboring an Actively Excising Novel Genomic Island.</title>
        <authorList>
            <person name="Patil P.P."/>
            <person name="Mali S."/>
            <person name="Midha S."/>
            <person name="Gautam V."/>
            <person name="Dash L."/>
            <person name="Kumar S."/>
            <person name="Shastri J."/>
            <person name="Singhal L."/>
            <person name="Patil P.B."/>
        </authorList>
    </citation>
    <scope>NUCLEOTIDE SEQUENCE [LARGE SCALE GENOMIC DNA]</scope>
    <source>
        <strain evidence="2 3">BC-19</strain>
    </source>
</reference>
<dbReference type="Gene3D" id="2.60.120.10">
    <property type="entry name" value="Jelly Rolls"/>
    <property type="match status" value="1"/>
</dbReference>
<dbReference type="SUPFAM" id="SSF51182">
    <property type="entry name" value="RmlC-like cupins"/>
    <property type="match status" value="1"/>
</dbReference>
<dbReference type="InterPro" id="IPR011051">
    <property type="entry name" value="RmlC_Cupin_sf"/>
</dbReference>
<dbReference type="EMBL" id="JYMX02000013">
    <property type="protein sequence ID" value="MCW3713199.1"/>
    <property type="molecule type" value="Genomic_DNA"/>
</dbReference>
<dbReference type="CDD" id="cd06121">
    <property type="entry name" value="cupin_YML079wp"/>
    <property type="match status" value="1"/>
</dbReference>
<sequence>MSKTKSISNQQSSEFWKEKLGLEPHPEGGYFRYVFGSDIFRKTASGTERKNYSGIYFMVTHDSPSHFHQMVSDEIWYYHAGDPLTMHFIDEKGAYGSVRLGPNLEHGEVLSTVMHGGWIFGASVDSGDYTLVSCAVVPGFDDADYRILTQAELLEKYPKYRDIILKMAYQNLPK</sequence>
<dbReference type="InterPro" id="IPR039935">
    <property type="entry name" value="YML079W-like"/>
</dbReference>
<feature type="domain" description="DUF985" evidence="1">
    <location>
        <begin position="18"/>
        <end position="147"/>
    </location>
</feature>